<evidence type="ECO:0000313" key="2">
    <source>
        <dbReference type="Proteomes" id="UP000823928"/>
    </source>
</evidence>
<comment type="caution">
    <text evidence="1">The sequence shown here is derived from an EMBL/GenBank/DDBJ whole genome shotgun (WGS) entry which is preliminary data.</text>
</comment>
<dbReference type="AlphaFoldDB" id="A0A9D1F183"/>
<dbReference type="EMBL" id="DVIU01000219">
    <property type="protein sequence ID" value="HIS37177.1"/>
    <property type="molecule type" value="Genomic_DNA"/>
</dbReference>
<protein>
    <submittedName>
        <fullName evidence="1">Uncharacterized protein</fullName>
    </submittedName>
</protein>
<accession>A0A9D1F183</accession>
<reference evidence="1" key="1">
    <citation type="submission" date="2020-10" db="EMBL/GenBank/DDBJ databases">
        <authorList>
            <person name="Gilroy R."/>
        </authorList>
    </citation>
    <scope>NUCLEOTIDE SEQUENCE</scope>
    <source>
        <strain evidence="1">6276</strain>
    </source>
</reference>
<sequence>MHSLKRTAELIRLSSKLTDGLQLYNTNNKEYLAGLATELLYKLKHFRDNMEKGD</sequence>
<name>A0A9D1F183_9BACT</name>
<organism evidence="1 2">
    <name type="scientific">Candidatus Scatousia excrementigallinarum</name>
    <dbReference type="NCBI Taxonomy" id="2840935"/>
    <lineage>
        <taxon>Bacteria</taxon>
        <taxon>Candidatus Scatousia</taxon>
    </lineage>
</organism>
<evidence type="ECO:0000313" key="1">
    <source>
        <dbReference type="EMBL" id="HIS37177.1"/>
    </source>
</evidence>
<proteinExistence type="predicted"/>
<reference evidence="1" key="2">
    <citation type="journal article" date="2021" name="PeerJ">
        <title>Extensive microbial diversity within the chicken gut microbiome revealed by metagenomics and culture.</title>
        <authorList>
            <person name="Gilroy R."/>
            <person name="Ravi A."/>
            <person name="Getino M."/>
            <person name="Pursley I."/>
            <person name="Horton D.L."/>
            <person name="Alikhan N.F."/>
            <person name="Baker D."/>
            <person name="Gharbi K."/>
            <person name="Hall N."/>
            <person name="Watson M."/>
            <person name="Adriaenssens E.M."/>
            <person name="Foster-Nyarko E."/>
            <person name="Jarju S."/>
            <person name="Secka A."/>
            <person name="Antonio M."/>
            <person name="Oren A."/>
            <person name="Chaudhuri R.R."/>
            <person name="La Ragione R."/>
            <person name="Hildebrand F."/>
            <person name="Pallen M.J."/>
        </authorList>
    </citation>
    <scope>NUCLEOTIDE SEQUENCE</scope>
    <source>
        <strain evidence="1">6276</strain>
    </source>
</reference>
<gene>
    <name evidence="1" type="ORF">IAC10_11215</name>
</gene>
<dbReference type="Proteomes" id="UP000823928">
    <property type="component" value="Unassembled WGS sequence"/>
</dbReference>